<dbReference type="Proteomes" id="UP001517367">
    <property type="component" value="Unassembled WGS sequence"/>
</dbReference>
<organism evidence="1 2">
    <name type="scientific">Pedobacter helvus</name>
    <dbReference type="NCBI Taxonomy" id="2563444"/>
    <lineage>
        <taxon>Bacteria</taxon>
        <taxon>Pseudomonadati</taxon>
        <taxon>Bacteroidota</taxon>
        <taxon>Sphingobacteriia</taxon>
        <taxon>Sphingobacteriales</taxon>
        <taxon>Sphingobacteriaceae</taxon>
        <taxon>Pedobacter</taxon>
    </lineage>
</organism>
<reference evidence="1 2" key="1">
    <citation type="submission" date="2024-12" db="EMBL/GenBank/DDBJ databases">
        <authorList>
            <person name="Hu S."/>
        </authorList>
    </citation>
    <scope>NUCLEOTIDE SEQUENCE [LARGE SCALE GENOMIC DNA]</scope>
    <source>
        <strain evidence="1 2">P-25</strain>
    </source>
</reference>
<keyword evidence="2" id="KW-1185">Reference proteome</keyword>
<protein>
    <submittedName>
        <fullName evidence="1">Uncharacterized protein</fullName>
    </submittedName>
</protein>
<dbReference type="RefSeq" id="WP_138728592.1">
    <property type="nucleotide sequence ID" value="NZ_SRMP02000034.1"/>
</dbReference>
<proteinExistence type="predicted"/>
<name>A0ABW9JKB6_9SPHI</name>
<dbReference type="EMBL" id="SRMP02000034">
    <property type="protein sequence ID" value="MFN0292832.1"/>
    <property type="molecule type" value="Genomic_DNA"/>
</dbReference>
<gene>
    <name evidence="1" type="ORF">E5L68_015660</name>
</gene>
<comment type="caution">
    <text evidence="1">The sequence shown here is derived from an EMBL/GenBank/DDBJ whole genome shotgun (WGS) entry which is preliminary data.</text>
</comment>
<accession>A0ABW9JKB6</accession>
<evidence type="ECO:0000313" key="1">
    <source>
        <dbReference type="EMBL" id="MFN0292832.1"/>
    </source>
</evidence>
<evidence type="ECO:0000313" key="2">
    <source>
        <dbReference type="Proteomes" id="UP001517367"/>
    </source>
</evidence>
<sequence length="306" mass="34974">MKNTIISNFGLDKLGLSQSDVDFLDVKLEEDNLIFVDYNKILKFKTPLNRDMKASLDAFLNGFFQSAFFKRKTESRLLLKGLHECNATRLGYSSNKPHGNSVGSVLQQLILENTEFVVDSLKSGQFSYNTLYFGVDQVGPDRISDILVSIIKPQLILYTQEQCVKHNIPTTMVKVKSIFNPNKLIWETGKYELPVHDGLPIIFIPKSITSTDGGLISSYNKFLRYGFRHFVKHNTEYQFLVDENEQGKGVKKKDYEAYLKDKGIPYKDEVKKWILGDAMSILNFESELMDDLEEISTAEILKTINP</sequence>